<dbReference type="AlphaFoldDB" id="A0A9W7Y603"/>
<organism evidence="7 8">
    <name type="scientific">Coemansia erecta</name>
    <dbReference type="NCBI Taxonomy" id="147472"/>
    <lineage>
        <taxon>Eukaryota</taxon>
        <taxon>Fungi</taxon>
        <taxon>Fungi incertae sedis</taxon>
        <taxon>Zoopagomycota</taxon>
        <taxon>Kickxellomycotina</taxon>
        <taxon>Kickxellomycetes</taxon>
        <taxon>Kickxellales</taxon>
        <taxon>Kickxellaceae</taxon>
        <taxon>Coemansia</taxon>
    </lineage>
</organism>
<evidence type="ECO:0000256" key="4">
    <source>
        <dbReference type="SAM" id="Coils"/>
    </source>
</evidence>
<dbReference type="InterPro" id="IPR000237">
    <property type="entry name" value="GRIP_dom"/>
</dbReference>
<feature type="compositionally biased region" description="Polar residues" evidence="5">
    <location>
        <begin position="563"/>
        <end position="573"/>
    </location>
</feature>
<dbReference type="EMBL" id="JANBOJ010000010">
    <property type="protein sequence ID" value="KAJ1725182.1"/>
    <property type="molecule type" value="Genomic_DNA"/>
</dbReference>
<feature type="compositionally biased region" description="Basic and acidic residues" evidence="5">
    <location>
        <begin position="297"/>
        <end position="308"/>
    </location>
</feature>
<evidence type="ECO:0000256" key="1">
    <source>
        <dbReference type="ARBA" id="ARBA00004555"/>
    </source>
</evidence>
<dbReference type="InterPro" id="IPR019459">
    <property type="entry name" value="GRAB"/>
</dbReference>
<comment type="subcellular location">
    <subcellularLocation>
        <location evidence="1">Golgi apparatus</location>
    </subcellularLocation>
</comment>
<evidence type="ECO:0000256" key="5">
    <source>
        <dbReference type="SAM" id="MobiDB-lite"/>
    </source>
</evidence>
<evidence type="ECO:0000313" key="8">
    <source>
        <dbReference type="Proteomes" id="UP001149813"/>
    </source>
</evidence>
<keyword evidence="3 4" id="KW-0175">Coiled coil</keyword>
<feature type="compositionally biased region" description="Basic and acidic residues" evidence="5">
    <location>
        <begin position="38"/>
        <end position="49"/>
    </location>
</feature>
<dbReference type="GO" id="GO:0007030">
    <property type="term" value="P:Golgi organization"/>
    <property type="evidence" value="ECO:0007669"/>
    <property type="project" value="TreeGrafter"/>
</dbReference>
<dbReference type="Proteomes" id="UP001149813">
    <property type="component" value="Unassembled WGS sequence"/>
</dbReference>
<reference evidence="7" key="1">
    <citation type="submission" date="2022-07" db="EMBL/GenBank/DDBJ databases">
        <title>Phylogenomic reconstructions and comparative analyses of Kickxellomycotina fungi.</title>
        <authorList>
            <person name="Reynolds N.K."/>
            <person name="Stajich J.E."/>
            <person name="Barry K."/>
            <person name="Grigoriev I.V."/>
            <person name="Crous P."/>
            <person name="Smith M.E."/>
        </authorList>
    </citation>
    <scope>NUCLEOTIDE SEQUENCE</scope>
    <source>
        <strain evidence="7">NBRC 32514</strain>
    </source>
</reference>
<feature type="region of interest" description="Disordered" evidence="5">
    <location>
        <begin position="561"/>
        <end position="591"/>
    </location>
</feature>
<evidence type="ECO:0000256" key="2">
    <source>
        <dbReference type="ARBA" id="ARBA00023034"/>
    </source>
</evidence>
<dbReference type="PANTHER" id="PTHR18921">
    <property type="entry name" value="MYOSIN HEAVY CHAIN - RELATED"/>
    <property type="match status" value="1"/>
</dbReference>
<dbReference type="PROSITE" id="PS50913">
    <property type="entry name" value="GRIP"/>
    <property type="match status" value="1"/>
</dbReference>
<evidence type="ECO:0000256" key="3">
    <source>
        <dbReference type="ARBA" id="ARBA00023054"/>
    </source>
</evidence>
<dbReference type="PANTHER" id="PTHR18921:SF2">
    <property type="entry name" value="THYROID RECEPTOR-INTERACTING PROTEIN 11"/>
    <property type="match status" value="1"/>
</dbReference>
<keyword evidence="8" id="KW-1185">Reference proteome</keyword>
<dbReference type="GO" id="GO:0031267">
    <property type="term" value="F:small GTPase binding"/>
    <property type="evidence" value="ECO:0007669"/>
    <property type="project" value="TreeGrafter"/>
</dbReference>
<dbReference type="OrthoDB" id="425925at2759"/>
<feature type="coiled-coil region" evidence="4">
    <location>
        <begin position="355"/>
        <end position="509"/>
    </location>
</feature>
<evidence type="ECO:0000259" key="6">
    <source>
        <dbReference type="PROSITE" id="PS50913"/>
    </source>
</evidence>
<feature type="region of interest" description="Disordered" evidence="5">
    <location>
        <begin position="24"/>
        <end position="63"/>
    </location>
</feature>
<feature type="region of interest" description="Disordered" evidence="5">
    <location>
        <begin position="282"/>
        <end position="308"/>
    </location>
</feature>
<accession>A0A9W7Y603</accession>
<dbReference type="GO" id="GO:0005794">
    <property type="term" value="C:Golgi apparatus"/>
    <property type="evidence" value="ECO:0007669"/>
    <property type="project" value="UniProtKB-SubCell"/>
</dbReference>
<feature type="domain" description="GRIP" evidence="6">
    <location>
        <begin position="503"/>
        <end position="554"/>
    </location>
</feature>
<proteinExistence type="predicted"/>
<dbReference type="GO" id="GO:0006888">
    <property type="term" value="P:endoplasmic reticulum to Golgi vesicle-mediated transport"/>
    <property type="evidence" value="ECO:0007669"/>
    <property type="project" value="TreeGrafter"/>
</dbReference>
<dbReference type="Pfam" id="PF10375">
    <property type="entry name" value="GRAB"/>
    <property type="match status" value="1"/>
</dbReference>
<gene>
    <name evidence="7" type="ORF">LPJ53_000605</name>
</gene>
<keyword evidence="2" id="KW-0333">Golgi apparatus</keyword>
<sequence length="612" mass="69324">MTKADELQKRVDTLQNQLRKAGDHLKRLASENESLTEQVERLTERESETTRATTQENKALKEKCNASQATIARLEAQIVEAAESQHSRVDGADDDARRLHEWEEAARECTKELGIHTDSGDGGVAEGPAIFSAIKSHIESAISSKDSGYEGDGTEDLTAEIAQLRLDFEKERDTRSSLESAVSQALENIESLGSVPDTLPESIYSGFERMLNDKRSALEACNRIDELETQLQDAKEQTRDVTEAREELSRDYDLLLERIGTMKDALKAKMNAESDELKRLRKELSDSKAATSSTISQKDKAIRSLETSQKKVQRELDDTKRVLWECQELASRAQSELTDTASESDRLVSELRTKLKIAEEHLRSESSLREQLEDRVEQLQNDFNHALNSESQWVGEREVHLVTIQNLQSALENLQESKDAEVDMAVERLREELRSCTKEQRAAVARAEKAETRLRKIELTGTSAEQTQQKINSQQTEIERLRHEVAVLKDHLNESMRRLREESSEFNLDKRVITNLIVGFLALPYGDSKRYEILQLMSSILQFTEEQQQKVGLIRKAGRRVPLQQSSASQPGTPISEAADTPPAQLETKDSFSDQWISYLLRESSGNRNRRS</sequence>
<evidence type="ECO:0000313" key="7">
    <source>
        <dbReference type="EMBL" id="KAJ1725182.1"/>
    </source>
</evidence>
<protein>
    <recommendedName>
        <fullName evidence="6">GRIP domain-containing protein</fullName>
    </recommendedName>
</protein>
<comment type="caution">
    <text evidence="7">The sequence shown here is derived from an EMBL/GenBank/DDBJ whole genome shotgun (WGS) entry which is preliminary data.</text>
</comment>
<name>A0A9W7Y603_9FUNG</name>